<organism evidence="4 5">
    <name type="scientific">Candidatus Obscuribacter phosphatis</name>
    <dbReference type="NCBI Taxonomy" id="1906157"/>
    <lineage>
        <taxon>Bacteria</taxon>
        <taxon>Bacillati</taxon>
        <taxon>Candidatus Melainabacteria</taxon>
        <taxon>Candidatus Obscuribacterales</taxon>
        <taxon>Candidatus Obscuribacteraceae</taxon>
        <taxon>Candidatus Obscuribacter</taxon>
    </lineage>
</organism>
<dbReference type="InterPro" id="IPR006035">
    <property type="entry name" value="Ureohydrolase"/>
</dbReference>
<dbReference type="PROSITE" id="PS51409">
    <property type="entry name" value="ARGINASE_2"/>
    <property type="match status" value="1"/>
</dbReference>
<dbReference type="PANTHER" id="PTHR11358">
    <property type="entry name" value="ARGINASE/AGMATINASE"/>
    <property type="match status" value="1"/>
</dbReference>
<dbReference type="InterPro" id="IPR023696">
    <property type="entry name" value="Ureohydrolase_dom_sf"/>
</dbReference>
<keyword evidence="2" id="KW-0378">Hydrolase</keyword>
<dbReference type="GO" id="GO:0008783">
    <property type="term" value="F:agmatinase activity"/>
    <property type="evidence" value="ECO:0007669"/>
    <property type="project" value="TreeGrafter"/>
</dbReference>
<gene>
    <name evidence="4" type="ORF">J0M35_17830</name>
</gene>
<keyword evidence="1" id="KW-0479">Metal-binding</keyword>
<evidence type="ECO:0000256" key="2">
    <source>
        <dbReference type="ARBA" id="ARBA00022801"/>
    </source>
</evidence>
<dbReference type="PANTHER" id="PTHR11358:SF26">
    <property type="entry name" value="GUANIDINO ACID HYDROLASE, MITOCHONDRIAL"/>
    <property type="match status" value="1"/>
</dbReference>
<dbReference type="EMBL" id="JAFLCK010000033">
    <property type="protein sequence ID" value="MBN8662234.1"/>
    <property type="molecule type" value="Genomic_DNA"/>
</dbReference>
<accession>A0A8J7P8T5</accession>
<dbReference type="Pfam" id="PF00491">
    <property type="entry name" value="Arginase"/>
    <property type="match status" value="1"/>
</dbReference>
<dbReference type="PIRSF" id="PIRSF036979">
    <property type="entry name" value="Arginase"/>
    <property type="match status" value="1"/>
</dbReference>
<evidence type="ECO:0000313" key="4">
    <source>
        <dbReference type="EMBL" id="MBN8662234.1"/>
    </source>
</evidence>
<evidence type="ECO:0000313" key="5">
    <source>
        <dbReference type="Proteomes" id="UP000664277"/>
    </source>
</evidence>
<dbReference type="Proteomes" id="UP000664277">
    <property type="component" value="Unassembled WGS sequence"/>
</dbReference>
<evidence type="ECO:0000256" key="1">
    <source>
        <dbReference type="ARBA" id="ARBA00022723"/>
    </source>
</evidence>
<proteinExistence type="inferred from homology"/>
<name>A0A8J7P8T5_9BACT</name>
<protein>
    <submittedName>
        <fullName evidence="4">Arginase family protein</fullName>
    </submittedName>
</protein>
<dbReference type="AlphaFoldDB" id="A0A8J7P8T5"/>
<comment type="similarity">
    <text evidence="3">Belongs to the arginase family.</text>
</comment>
<dbReference type="GO" id="GO:0046872">
    <property type="term" value="F:metal ion binding"/>
    <property type="evidence" value="ECO:0007669"/>
    <property type="project" value="UniProtKB-KW"/>
</dbReference>
<evidence type="ECO:0000256" key="3">
    <source>
        <dbReference type="PROSITE-ProRule" id="PRU00742"/>
    </source>
</evidence>
<reference evidence="4" key="1">
    <citation type="submission" date="2021-02" db="EMBL/GenBank/DDBJ databases">
        <title>Genome-Resolved Metagenomics of a Microbial Community Performing Photosynthetic Biological Nutrient Removal.</title>
        <authorList>
            <person name="Mcdaniel E.A."/>
        </authorList>
    </citation>
    <scope>NUCLEOTIDE SEQUENCE</scope>
    <source>
        <strain evidence="4">UWPOB_OBS1</strain>
    </source>
</reference>
<dbReference type="GO" id="GO:0033389">
    <property type="term" value="P:putrescine biosynthetic process from arginine, via agmatine"/>
    <property type="evidence" value="ECO:0007669"/>
    <property type="project" value="TreeGrafter"/>
</dbReference>
<comment type="caution">
    <text evidence="4">The sequence shown here is derived from an EMBL/GenBank/DDBJ whole genome shotgun (WGS) entry which is preliminary data.</text>
</comment>
<sequence>MPTSTTAKVHNFFGLTAQQAEKENARAVVIPVSCENKHKETREGAKAILEASRNLELFDDELWVEPYKIGIHSAPALKVECPGAESEAPYAEVIEAVKPLLDMDRFGILVGSDRSISLGGVLACLDKYPDLSVLRLGGQADLRSEVDGNPYDAAASSYQIYTSLKKPLVAEVGVRNISWEEVAWLEKEQPKLDIFWARNQHKIDWMDVLNSLGENVYLSIDMSVFDPSIMPSVQQPEPGGLSWYPLLQLLKLLFVRKHVVAADLTGLAPLKGLNAPNHIAAHLLYKLIGYRFALELGVSKKYL</sequence>
<dbReference type="Gene3D" id="3.40.800.10">
    <property type="entry name" value="Ureohydrolase domain"/>
    <property type="match status" value="1"/>
</dbReference>
<dbReference type="SUPFAM" id="SSF52768">
    <property type="entry name" value="Arginase/deacetylase"/>
    <property type="match status" value="1"/>
</dbReference>